<keyword evidence="3" id="KW-1185">Reference proteome</keyword>
<sequence length="93" mass="10176">MSKLRCVQEGQANVHPRHLNNTSAPPVHHKGHNASRRGPSKPNYRSRSLSPGHSGEPAACCRNSMRRTSSDPSPRRSLLLHKSSHAPPSLNTT</sequence>
<feature type="compositionally biased region" description="Basic residues" evidence="1">
    <location>
        <begin position="27"/>
        <end position="39"/>
    </location>
</feature>
<dbReference type="Proteomes" id="UP000324222">
    <property type="component" value="Unassembled WGS sequence"/>
</dbReference>
<evidence type="ECO:0000313" key="3">
    <source>
        <dbReference type="Proteomes" id="UP000324222"/>
    </source>
</evidence>
<feature type="compositionally biased region" description="Low complexity" evidence="1">
    <location>
        <begin position="66"/>
        <end position="77"/>
    </location>
</feature>
<evidence type="ECO:0000256" key="1">
    <source>
        <dbReference type="SAM" id="MobiDB-lite"/>
    </source>
</evidence>
<proteinExistence type="predicted"/>
<accession>A0A5B7EDR6</accession>
<evidence type="ECO:0000313" key="2">
    <source>
        <dbReference type="EMBL" id="MPC30924.1"/>
    </source>
</evidence>
<protein>
    <submittedName>
        <fullName evidence="2">Uncharacterized protein</fullName>
    </submittedName>
</protein>
<dbReference type="EMBL" id="VSRR010002338">
    <property type="protein sequence ID" value="MPC30924.1"/>
    <property type="molecule type" value="Genomic_DNA"/>
</dbReference>
<name>A0A5B7EDR6_PORTR</name>
<dbReference type="AlphaFoldDB" id="A0A5B7EDR6"/>
<feature type="region of interest" description="Disordered" evidence="1">
    <location>
        <begin position="1"/>
        <end position="93"/>
    </location>
</feature>
<comment type="caution">
    <text evidence="2">The sequence shown here is derived from an EMBL/GenBank/DDBJ whole genome shotgun (WGS) entry which is preliminary data.</text>
</comment>
<organism evidence="2 3">
    <name type="scientific">Portunus trituberculatus</name>
    <name type="common">Swimming crab</name>
    <name type="synonym">Neptunus trituberculatus</name>
    <dbReference type="NCBI Taxonomy" id="210409"/>
    <lineage>
        <taxon>Eukaryota</taxon>
        <taxon>Metazoa</taxon>
        <taxon>Ecdysozoa</taxon>
        <taxon>Arthropoda</taxon>
        <taxon>Crustacea</taxon>
        <taxon>Multicrustacea</taxon>
        <taxon>Malacostraca</taxon>
        <taxon>Eumalacostraca</taxon>
        <taxon>Eucarida</taxon>
        <taxon>Decapoda</taxon>
        <taxon>Pleocyemata</taxon>
        <taxon>Brachyura</taxon>
        <taxon>Eubrachyura</taxon>
        <taxon>Portunoidea</taxon>
        <taxon>Portunidae</taxon>
        <taxon>Portuninae</taxon>
        <taxon>Portunus</taxon>
    </lineage>
</organism>
<gene>
    <name evidence="2" type="ORF">E2C01_024196</name>
</gene>
<reference evidence="2 3" key="1">
    <citation type="submission" date="2019-05" db="EMBL/GenBank/DDBJ databases">
        <title>Another draft genome of Portunus trituberculatus and its Hox gene families provides insights of decapod evolution.</title>
        <authorList>
            <person name="Jeong J.-H."/>
            <person name="Song I."/>
            <person name="Kim S."/>
            <person name="Choi T."/>
            <person name="Kim D."/>
            <person name="Ryu S."/>
            <person name="Kim W."/>
        </authorList>
    </citation>
    <scope>NUCLEOTIDE SEQUENCE [LARGE SCALE GENOMIC DNA]</scope>
    <source>
        <tissue evidence="2">Muscle</tissue>
    </source>
</reference>